<name>A0A1V3NU43_9GAMM</name>
<gene>
    <name evidence="2" type="ORF">B1C78_01395</name>
</gene>
<dbReference type="RefSeq" id="WP_077277353.1">
    <property type="nucleotide sequence ID" value="NZ_MVBK01000007.1"/>
</dbReference>
<dbReference type="Pfam" id="PF16868">
    <property type="entry name" value="NMT1_3"/>
    <property type="match status" value="1"/>
</dbReference>
<keyword evidence="1" id="KW-0732">Signal</keyword>
<evidence type="ECO:0000313" key="2">
    <source>
        <dbReference type="EMBL" id="OOG28637.1"/>
    </source>
</evidence>
<reference evidence="2 3" key="1">
    <citation type="submission" date="2017-02" db="EMBL/GenBank/DDBJ databases">
        <title>Genomic diversity within the haloalkaliphilic genus Thioalkalivibrio.</title>
        <authorList>
            <person name="Ahn A.-C."/>
            <person name="Meier-Kolthoff J."/>
            <person name="Overmars L."/>
            <person name="Richter M."/>
            <person name="Woyke T."/>
            <person name="Sorokin D.Y."/>
            <person name="Muyzer G."/>
        </authorList>
    </citation>
    <scope>NUCLEOTIDE SEQUENCE [LARGE SCALE GENOMIC DNA]</scope>
    <source>
        <strain evidence="2 3">ALJD</strain>
    </source>
</reference>
<keyword evidence="3" id="KW-1185">Reference proteome</keyword>
<comment type="caution">
    <text evidence="2">The sequence shown here is derived from an EMBL/GenBank/DDBJ whole genome shotgun (WGS) entry which is preliminary data.</text>
</comment>
<dbReference type="OrthoDB" id="8477520at2"/>
<dbReference type="AlphaFoldDB" id="A0A1V3NU43"/>
<sequence>MSSLKSRFLSTFIALGATFALTVATIAPAEAQRQTIRIATSSTGSYGYAVGTVLSETIQRGLGRGFEVVVQPYPSTSGAMISVMNGEGEFGYTADVGMRSLYDGARPYDDFSPRRGMLVHSLYVYPMETFMLVLDARKDEFNSYADFDGRPVFFTPAGFMNWLNMRRIFAALGYEFNHVEIDSATVADAYQARSIDGSAGYTTAGRSLPTYWREAELRANLAAINPTEEEKEKLRAAGLVPVEIDPSVAFSQELGVDRIWGVPIYFAYNVRADFDADLMKRILEILHENVERLVDGDPGFGPLAADFVGTQAAGVAANPDIPVHPGLAAFLKDHGQWDDSWTIAGQ</sequence>
<dbReference type="Proteomes" id="UP000189462">
    <property type="component" value="Unassembled WGS sequence"/>
</dbReference>
<protein>
    <submittedName>
        <fullName evidence="2">Immunogenic protein</fullName>
    </submittedName>
</protein>
<evidence type="ECO:0000313" key="3">
    <source>
        <dbReference type="Proteomes" id="UP000189462"/>
    </source>
</evidence>
<feature type="signal peptide" evidence="1">
    <location>
        <begin position="1"/>
        <end position="29"/>
    </location>
</feature>
<accession>A0A1V3NU43</accession>
<evidence type="ECO:0000256" key="1">
    <source>
        <dbReference type="SAM" id="SignalP"/>
    </source>
</evidence>
<dbReference type="InterPro" id="IPR011852">
    <property type="entry name" value="TRAP_TAXI"/>
</dbReference>
<feature type="chain" id="PRO_5012121194" evidence="1">
    <location>
        <begin position="30"/>
        <end position="346"/>
    </location>
</feature>
<organism evidence="2 3">
    <name type="scientific">Thioalkalivibrio denitrificans</name>
    <dbReference type="NCBI Taxonomy" id="108003"/>
    <lineage>
        <taxon>Bacteria</taxon>
        <taxon>Pseudomonadati</taxon>
        <taxon>Pseudomonadota</taxon>
        <taxon>Gammaproteobacteria</taxon>
        <taxon>Chromatiales</taxon>
        <taxon>Ectothiorhodospiraceae</taxon>
        <taxon>Thioalkalivibrio</taxon>
    </lineage>
</organism>
<proteinExistence type="predicted"/>
<dbReference type="SUPFAM" id="SSF53850">
    <property type="entry name" value="Periplasmic binding protein-like II"/>
    <property type="match status" value="1"/>
</dbReference>
<dbReference type="EMBL" id="MVBK01000007">
    <property type="protein sequence ID" value="OOG28637.1"/>
    <property type="molecule type" value="Genomic_DNA"/>
</dbReference>
<dbReference type="STRING" id="108003.B1C78_01395"/>
<dbReference type="Gene3D" id="3.40.190.10">
    <property type="entry name" value="Periplasmic binding protein-like II"/>
    <property type="match status" value="2"/>
</dbReference>